<comment type="caution">
    <text evidence="1">The sequence shown here is derived from an EMBL/GenBank/DDBJ whole genome shotgun (WGS) entry which is preliminary data.</text>
</comment>
<dbReference type="InterPro" id="IPR004401">
    <property type="entry name" value="YbaB/EbfC"/>
</dbReference>
<dbReference type="Proteomes" id="UP000291101">
    <property type="component" value="Unassembled WGS sequence"/>
</dbReference>
<dbReference type="GO" id="GO:0003677">
    <property type="term" value="F:DNA binding"/>
    <property type="evidence" value="ECO:0007669"/>
    <property type="project" value="UniProtKB-KW"/>
</dbReference>
<evidence type="ECO:0000313" key="1">
    <source>
        <dbReference type="EMBL" id="RYC11138.1"/>
    </source>
</evidence>
<dbReference type="OrthoDB" id="3296761at2"/>
<protein>
    <submittedName>
        <fullName evidence="1">YbaB/EbfC family DNA-binding protein</fullName>
    </submittedName>
</protein>
<keyword evidence="1" id="KW-0238">DNA-binding</keyword>
<dbReference type="AlphaFoldDB" id="A0A4Q2T2W3"/>
<dbReference type="RefSeq" id="WP_129426929.1">
    <property type="nucleotide sequence ID" value="NZ_SDWV01000009.1"/>
</dbReference>
<organism evidence="1 2">
    <name type="scientific">Nocardioides zhouii</name>
    <dbReference type="NCBI Taxonomy" id="1168729"/>
    <lineage>
        <taxon>Bacteria</taxon>
        <taxon>Bacillati</taxon>
        <taxon>Actinomycetota</taxon>
        <taxon>Actinomycetes</taxon>
        <taxon>Propionibacteriales</taxon>
        <taxon>Nocardioidaceae</taxon>
        <taxon>Nocardioides</taxon>
    </lineage>
</organism>
<dbReference type="EMBL" id="SDWV01000009">
    <property type="protein sequence ID" value="RYC11138.1"/>
    <property type="molecule type" value="Genomic_DNA"/>
</dbReference>
<evidence type="ECO:0000313" key="2">
    <source>
        <dbReference type="Proteomes" id="UP000291101"/>
    </source>
</evidence>
<proteinExistence type="predicted"/>
<reference evidence="1 2" key="1">
    <citation type="submission" date="2019-01" db="EMBL/GenBank/DDBJ databases">
        <title>Novel species of Nocardioides.</title>
        <authorList>
            <person name="Liu Q."/>
            <person name="X Y.-H."/>
        </authorList>
    </citation>
    <scope>NUCLEOTIDE SEQUENCE [LARGE SCALE GENOMIC DNA]</scope>
    <source>
        <strain evidence="1 2">HLT2-9</strain>
    </source>
</reference>
<dbReference type="Gene3D" id="3.30.1310.10">
    <property type="entry name" value="Nucleoid-associated protein YbaB-like domain"/>
    <property type="match status" value="1"/>
</dbReference>
<dbReference type="InterPro" id="IPR036894">
    <property type="entry name" value="YbaB-like_sf"/>
</dbReference>
<name>A0A4Q2T2W3_9ACTN</name>
<dbReference type="SUPFAM" id="SSF82607">
    <property type="entry name" value="YbaB-like"/>
    <property type="match status" value="1"/>
</dbReference>
<accession>A0A4Q2T2W3</accession>
<sequence length="126" mass="13676">MSTRLDAYLAAMNESFDAAEARIDQAEALASTTAQMRVQGESTDRLVTVTVDGNGQMVDLHLDDQFTRLDAGQLAHGVLEAHAQAKRRLSFEVEQAAREIYGGDVAAAAAITGSYRSTFGYEEYAR</sequence>
<dbReference type="Pfam" id="PF02575">
    <property type="entry name" value="YbaB_DNA_bd"/>
    <property type="match status" value="1"/>
</dbReference>
<keyword evidence="2" id="KW-1185">Reference proteome</keyword>
<gene>
    <name evidence="1" type="ORF">EUA94_11075</name>
</gene>